<sequence>MKSIYSKIIIFLIVLGGNTANAQLTEFQSMYFQNQYLANPAMAGTDKGLNLNIGYQRQWAPVPGDPVLMNATVEYNSGDRVGLGLNVHSDKAGLINRTRVLGTYAYHLPIGGNDQKINFGLSLGASFASIDYNKIVGSIDDPTVQNFKEGGVFDGDFGVAYTSKLLTIQAAVPNLHGLFFDNNDGTKKYVDRPVFYSAVSYKILLSNEINDFNIEPLVAYRGVKGYKDILDLGARFNMPEHNINLSGFYHSNESFSAALGITLDKFGAFLSYSNYIGNNGAYANNTFEFGLNYRFRN</sequence>
<gene>
    <name evidence="2" type="ORF">OIU83_13080</name>
</gene>
<dbReference type="EMBL" id="JAOZEW010000013">
    <property type="protein sequence ID" value="MCV9928595.1"/>
    <property type="molecule type" value="Genomic_DNA"/>
</dbReference>
<feature type="signal peptide" evidence="1">
    <location>
        <begin position="1"/>
        <end position="22"/>
    </location>
</feature>
<comment type="caution">
    <text evidence="2">The sequence shown here is derived from an EMBL/GenBank/DDBJ whole genome shotgun (WGS) entry which is preliminary data.</text>
</comment>
<proteinExistence type="predicted"/>
<reference evidence="2" key="1">
    <citation type="submission" date="2022-10" db="EMBL/GenBank/DDBJ databases">
        <title>Two novel species of Flavobacterium.</title>
        <authorList>
            <person name="Liu Q."/>
            <person name="Xin Y.-H."/>
        </authorList>
    </citation>
    <scope>NUCLEOTIDE SEQUENCE</scope>
    <source>
        <strain evidence="2">LS1R49</strain>
    </source>
</reference>
<feature type="chain" id="PRO_5040798098" evidence="1">
    <location>
        <begin position="23"/>
        <end position="297"/>
    </location>
</feature>
<evidence type="ECO:0000256" key="1">
    <source>
        <dbReference type="SAM" id="SignalP"/>
    </source>
</evidence>
<dbReference type="Pfam" id="PF11751">
    <property type="entry name" value="PorP_SprF"/>
    <property type="match status" value="1"/>
</dbReference>
<keyword evidence="3" id="KW-1185">Reference proteome</keyword>
<dbReference type="AlphaFoldDB" id="A0A9X2ZDI1"/>
<dbReference type="RefSeq" id="WP_264206707.1">
    <property type="nucleotide sequence ID" value="NZ_JAOZEW010000013.1"/>
</dbReference>
<organism evidence="2 3">
    <name type="scientific">Flavobacterium shii</name>
    <dbReference type="NCBI Taxonomy" id="2987687"/>
    <lineage>
        <taxon>Bacteria</taxon>
        <taxon>Pseudomonadati</taxon>
        <taxon>Bacteroidota</taxon>
        <taxon>Flavobacteriia</taxon>
        <taxon>Flavobacteriales</taxon>
        <taxon>Flavobacteriaceae</taxon>
        <taxon>Flavobacterium</taxon>
    </lineage>
</organism>
<dbReference type="InterPro" id="IPR019861">
    <property type="entry name" value="PorP/SprF_Bacteroidetes"/>
</dbReference>
<keyword evidence="1" id="KW-0732">Signal</keyword>
<evidence type="ECO:0000313" key="3">
    <source>
        <dbReference type="Proteomes" id="UP001151079"/>
    </source>
</evidence>
<name>A0A9X2ZDI1_9FLAO</name>
<accession>A0A9X2ZDI1</accession>
<evidence type="ECO:0000313" key="2">
    <source>
        <dbReference type="EMBL" id="MCV9928595.1"/>
    </source>
</evidence>
<dbReference type="NCBIfam" id="TIGR03519">
    <property type="entry name" value="T9SS_PorP_fam"/>
    <property type="match status" value="1"/>
</dbReference>
<dbReference type="Proteomes" id="UP001151079">
    <property type="component" value="Unassembled WGS sequence"/>
</dbReference>
<protein>
    <submittedName>
        <fullName evidence="2">PorP/SprF family type IX secretion system membrane protein</fullName>
    </submittedName>
</protein>